<feature type="signal peptide" evidence="1">
    <location>
        <begin position="1"/>
        <end position="20"/>
    </location>
</feature>
<reference evidence="2" key="1">
    <citation type="submission" date="2021-12" db="EMBL/GenBank/DDBJ databases">
        <authorList>
            <person name="Rodrigo-Torres L."/>
            <person name="Arahal R. D."/>
            <person name="Lucena T."/>
        </authorList>
    </citation>
    <scope>NUCLEOTIDE SEQUENCE</scope>
    <source>
        <strain evidence="2">CECT 8858</strain>
    </source>
</reference>
<comment type="caution">
    <text evidence="2">The sequence shown here is derived from an EMBL/GenBank/DDBJ whole genome shotgun (WGS) entry which is preliminary data.</text>
</comment>
<keyword evidence="3" id="KW-1185">Reference proteome</keyword>
<organism evidence="2 3">
    <name type="scientific">Emticicia aquatica</name>
    <dbReference type="NCBI Taxonomy" id="1681835"/>
    <lineage>
        <taxon>Bacteria</taxon>
        <taxon>Pseudomonadati</taxon>
        <taxon>Bacteroidota</taxon>
        <taxon>Cytophagia</taxon>
        <taxon>Cytophagales</taxon>
        <taxon>Leadbetterellaceae</taxon>
        <taxon>Emticicia</taxon>
    </lineage>
</organism>
<evidence type="ECO:0000313" key="3">
    <source>
        <dbReference type="Proteomes" id="UP000837932"/>
    </source>
</evidence>
<dbReference type="EMBL" id="CAKLPY010000002">
    <property type="protein sequence ID" value="CAH0996008.1"/>
    <property type="molecule type" value="Genomic_DNA"/>
</dbReference>
<dbReference type="PROSITE" id="PS51257">
    <property type="entry name" value="PROKAR_LIPOPROTEIN"/>
    <property type="match status" value="1"/>
</dbReference>
<gene>
    <name evidence="2" type="ORF">EMA8858_02136</name>
</gene>
<name>A0ABM9AR85_9BACT</name>
<dbReference type="RefSeq" id="WP_238806580.1">
    <property type="nucleotide sequence ID" value="NZ_CAKLPY010000002.1"/>
</dbReference>
<feature type="chain" id="PRO_5046337209" description="SusD/RagB family nutrient-binding outer membrane lipoprotein" evidence="1">
    <location>
        <begin position="21"/>
        <end position="506"/>
    </location>
</feature>
<protein>
    <recommendedName>
        <fullName evidence="4">SusD/RagB family nutrient-binding outer membrane lipoprotein</fullName>
    </recommendedName>
</protein>
<dbReference type="Proteomes" id="UP000837932">
    <property type="component" value="Unassembled WGS sequence"/>
</dbReference>
<proteinExistence type="predicted"/>
<keyword evidence="1" id="KW-0732">Signal</keyword>
<dbReference type="SUPFAM" id="SSF48452">
    <property type="entry name" value="TPR-like"/>
    <property type="match status" value="1"/>
</dbReference>
<dbReference type="InterPro" id="IPR041662">
    <property type="entry name" value="SusD-like_2"/>
</dbReference>
<accession>A0ABM9AR85</accession>
<sequence>MKIKSILVLAFVALIGSACNEKFLDINTNPNALPTASPNYVFTNALNTSATNMVSPNETGSYWAGQWSQSNGYILSTTVFAYNFTNGDFNYWDGYYDNLNDYQFVINNADSYNQKFLKGPAKVMQALLFQQLADMYGNIPYSDALQGVKSLAPKFDDQKAVYEGLIKSLDDAIVDLKANPFASAFTSADIIFRGNTTKWIKFANSLKLRILIRQSKVAGRDSYIKTEINKIVADGVITGEDVGVGGSGFFLATAGKLNPVYDRWGYDANGAKRALNNYPRLTKFLVNSMKESNDSLRLKRLGYANGGENGAAPGTSTNKEVMANYTGVPFGQSSGFLPAGCSSLGPSLLVKGEYNRPYIIFTAAEAQFLLAEAKQRYSDVALPETAKTYFEAGIAQSFRTFGASVAGADAFKGSNIVNYDWDATTDKLAAIATQKWIALCNFSGLEAWTEYRRTNLPATPQTVQVVDAKRPVRFYYPNTESGSNAANVSAQGTVDVFATRLFWDVD</sequence>
<dbReference type="Gene3D" id="1.25.40.390">
    <property type="match status" value="1"/>
</dbReference>
<evidence type="ECO:0000256" key="1">
    <source>
        <dbReference type="SAM" id="SignalP"/>
    </source>
</evidence>
<evidence type="ECO:0008006" key="4">
    <source>
        <dbReference type="Google" id="ProtNLM"/>
    </source>
</evidence>
<dbReference type="InterPro" id="IPR011990">
    <property type="entry name" value="TPR-like_helical_dom_sf"/>
</dbReference>
<dbReference type="Pfam" id="PF12771">
    <property type="entry name" value="SusD-like_2"/>
    <property type="match status" value="1"/>
</dbReference>
<evidence type="ECO:0000313" key="2">
    <source>
        <dbReference type="EMBL" id="CAH0996008.1"/>
    </source>
</evidence>